<gene>
    <name evidence="3" type="ORF">FHG71_07200</name>
</gene>
<sequence length="138" mass="13777">MRQFIVAALAAALPAQAQEAGTDATTAYATLTCAEFSGLDEAAQMQAMLDMRAVMNGEPLPMAEGETADAPTDAPTAAAANDLDGAAATAEAASDPAADAAAQPVATDPKLSALRSSCANASTTLAMDAMRAAHADYE</sequence>
<evidence type="ECO:0000256" key="2">
    <source>
        <dbReference type="SAM" id="SignalP"/>
    </source>
</evidence>
<dbReference type="Proteomes" id="UP000305709">
    <property type="component" value="Unassembled WGS sequence"/>
</dbReference>
<dbReference type="EMBL" id="VDFV01000005">
    <property type="protein sequence ID" value="TNC73072.1"/>
    <property type="molecule type" value="Genomic_DNA"/>
</dbReference>
<proteinExistence type="predicted"/>
<dbReference type="RefSeq" id="WP_139080950.1">
    <property type="nucleotide sequence ID" value="NZ_VDFV01000005.1"/>
</dbReference>
<feature type="signal peptide" evidence="2">
    <location>
        <begin position="1"/>
        <end position="17"/>
    </location>
</feature>
<dbReference type="AlphaFoldDB" id="A0A5C4NG15"/>
<evidence type="ECO:0000313" key="3">
    <source>
        <dbReference type="EMBL" id="TNC73072.1"/>
    </source>
</evidence>
<organism evidence="3 4">
    <name type="scientific">Rubellimicrobium roseum</name>
    <dbReference type="NCBI Taxonomy" id="687525"/>
    <lineage>
        <taxon>Bacteria</taxon>
        <taxon>Pseudomonadati</taxon>
        <taxon>Pseudomonadota</taxon>
        <taxon>Alphaproteobacteria</taxon>
        <taxon>Rhodobacterales</taxon>
        <taxon>Roseobacteraceae</taxon>
        <taxon>Rubellimicrobium</taxon>
    </lineage>
</organism>
<comment type="caution">
    <text evidence="3">The sequence shown here is derived from an EMBL/GenBank/DDBJ whole genome shotgun (WGS) entry which is preliminary data.</text>
</comment>
<name>A0A5C4NG15_9RHOB</name>
<feature type="chain" id="PRO_5022821555" description="HdeA/HdeB family protein" evidence="2">
    <location>
        <begin position="18"/>
        <end position="138"/>
    </location>
</feature>
<accession>A0A5C4NG15</accession>
<feature type="region of interest" description="Disordered" evidence="1">
    <location>
        <begin position="85"/>
        <end position="107"/>
    </location>
</feature>
<evidence type="ECO:0000256" key="1">
    <source>
        <dbReference type="SAM" id="MobiDB-lite"/>
    </source>
</evidence>
<keyword evidence="2" id="KW-0732">Signal</keyword>
<dbReference type="OrthoDB" id="1355381at28211"/>
<evidence type="ECO:0008006" key="5">
    <source>
        <dbReference type="Google" id="ProtNLM"/>
    </source>
</evidence>
<protein>
    <recommendedName>
        <fullName evidence="5">HdeA/HdeB family protein</fullName>
    </recommendedName>
</protein>
<reference evidence="3 4" key="1">
    <citation type="submission" date="2019-06" db="EMBL/GenBank/DDBJ databases">
        <authorList>
            <person name="Jiang L."/>
        </authorList>
    </citation>
    <scope>NUCLEOTIDE SEQUENCE [LARGE SCALE GENOMIC DNA]</scope>
    <source>
        <strain evidence="3 4">YIM 48858</strain>
    </source>
</reference>
<keyword evidence="4" id="KW-1185">Reference proteome</keyword>
<evidence type="ECO:0000313" key="4">
    <source>
        <dbReference type="Proteomes" id="UP000305709"/>
    </source>
</evidence>